<feature type="transmembrane region" description="Helical" evidence="8">
    <location>
        <begin position="30"/>
        <end position="47"/>
    </location>
</feature>
<sequence length="204" mass="22466">MMKAGYNFLWTGFTCVTVLAGSLQFLMLDFLASGIPIGTIIIMALLLNSRHIFYGLSFIDKFKQYGPWKYFMIYSLADESYSLLCSVKPQEGTSEKTVNILSSGFVVFYWTLFSMLGGLVGSWITFDTTGIDFALTALFVVILLDQMRGAKSLLPAGIAAVSCIVCILIFGTSNFILPSLAITVAALLIFRTQMGYVSAKKEEE</sequence>
<evidence type="ECO:0000256" key="2">
    <source>
        <dbReference type="ARBA" id="ARBA00010735"/>
    </source>
</evidence>
<feature type="transmembrane region" description="Helical" evidence="8">
    <location>
        <begin position="98"/>
        <end position="117"/>
    </location>
</feature>
<feature type="transmembrane region" description="Helical" evidence="8">
    <location>
        <begin position="153"/>
        <end position="170"/>
    </location>
</feature>
<keyword evidence="4" id="KW-1003">Cell membrane</keyword>
<comment type="similarity">
    <text evidence="2">Belongs to the AzlC family.</text>
</comment>
<keyword evidence="7 8" id="KW-0472">Membrane</keyword>
<keyword evidence="5 8" id="KW-0812">Transmembrane</keyword>
<dbReference type="PANTHER" id="PTHR34979">
    <property type="entry name" value="INNER MEMBRANE PROTEIN YGAZ"/>
    <property type="match status" value="1"/>
</dbReference>
<name>A0A644XYN6_9ZZZZ</name>
<protein>
    <recommendedName>
        <fullName evidence="10">Inner membrane protein YgaZ</fullName>
    </recommendedName>
</protein>
<dbReference type="EMBL" id="VSSQ01003121">
    <property type="protein sequence ID" value="MPM19154.1"/>
    <property type="molecule type" value="Genomic_DNA"/>
</dbReference>
<dbReference type="PANTHER" id="PTHR34979:SF1">
    <property type="entry name" value="INNER MEMBRANE PROTEIN YGAZ"/>
    <property type="match status" value="1"/>
</dbReference>
<proteinExistence type="inferred from homology"/>
<evidence type="ECO:0000256" key="1">
    <source>
        <dbReference type="ARBA" id="ARBA00004651"/>
    </source>
</evidence>
<dbReference type="InterPro" id="IPR011606">
    <property type="entry name" value="Brnchd-chn_aa_trnsp_permease"/>
</dbReference>
<comment type="caution">
    <text evidence="9">The sequence shown here is derived from an EMBL/GenBank/DDBJ whole genome shotgun (WGS) entry which is preliminary data.</text>
</comment>
<comment type="subcellular location">
    <subcellularLocation>
        <location evidence="1">Cell membrane</location>
        <topology evidence="1">Multi-pass membrane protein</topology>
    </subcellularLocation>
</comment>
<evidence type="ECO:0000256" key="8">
    <source>
        <dbReference type="SAM" id="Phobius"/>
    </source>
</evidence>
<keyword evidence="3" id="KW-0813">Transport</keyword>
<organism evidence="9">
    <name type="scientific">bioreactor metagenome</name>
    <dbReference type="NCBI Taxonomy" id="1076179"/>
    <lineage>
        <taxon>unclassified sequences</taxon>
        <taxon>metagenomes</taxon>
        <taxon>ecological metagenomes</taxon>
    </lineage>
</organism>
<evidence type="ECO:0000256" key="7">
    <source>
        <dbReference type="ARBA" id="ARBA00023136"/>
    </source>
</evidence>
<accession>A0A644XYN6</accession>
<evidence type="ECO:0000313" key="9">
    <source>
        <dbReference type="EMBL" id="MPM19154.1"/>
    </source>
</evidence>
<evidence type="ECO:0008006" key="10">
    <source>
        <dbReference type="Google" id="ProtNLM"/>
    </source>
</evidence>
<evidence type="ECO:0000256" key="3">
    <source>
        <dbReference type="ARBA" id="ARBA00022448"/>
    </source>
</evidence>
<keyword evidence="6 8" id="KW-1133">Transmembrane helix</keyword>
<reference evidence="9" key="1">
    <citation type="submission" date="2019-08" db="EMBL/GenBank/DDBJ databases">
        <authorList>
            <person name="Kucharzyk K."/>
            <person name="Murdoch R.W."/>
            <person name="Higgins S."/>
            <person name="Loffler F."/>
        </authorList>
    </citation>
    <scope>NUCLEOTIDE SEQUENCE</scope>
</reference>
<dbReference type="GO" id="GO:1903785">
    <property type="term" value="P:L-valine transmembrane transport"/>
    <property type="evidence" value="ECO:0007669"/>
    <property type="project" value="TreeGrafter"/>
</dbReference>
<evidence type="ECO:0000256" key="4">
    <source>
        <dbReference type="ARBA" id="ARBA00022475"/>
    </source>
</evidence>
<gene>
    <name evidence="9" type="ORF">SDC9_65572</name>
</gene>
<dbReference type="Pfam" id="PF03591">
    <property type="entry name" value="AzlC"/>
    <property type="match status" value="1"/>
</dbReference>
<evidence type="ECO:0000256" key="6">
    <source>
        <dbReference type="ARBA" id="ARBA00022989"/>
    </source>
</evidence>
<dbReference type="AlphaFoldDB" id="A0A644XYN6"/>
<dbReference type="GO" id="GO:0005886">
    <property type="term" value="C:plasma membrane"/>
    <property type="evidence" value="ECO:0007669"/>
    <property type="project" value="UniProtKB-SubCell"/>
</dbReference>
<evidence type="ECO:0000256" key="5">
    <source>
        <dbReference type="ARBA" id="ARBA00022692"/>
    </source>
</evidence>